<reference evidence="13" key="1">
    <citation type="submission" date="2022-09" db="EMBL/GenBank/DDBJ databases">
        <authorList>
            <person name="Yuan C."/>
            <person name="Ke Z."/>
        </authorList>
    </citation>
    <scope>NUCLEOTIDE SEQUENCE</scope>
    <source>
        <strain evidence="13">LB-8</strain>
    </source>
</reference>
<evidence type="ECO:0000256" key="10">
    <source>
        <dbReference type="SAM" id="Phobius"/>
    </source>
</evidence>
<evidence type="ECO:0000256" key="3">
    <source>
        <dbReference type="ARBA" id="ARBA00022538"/>
    </source>
</evidence>
<keyword evidence="7 10" id="KW-1133">Transmembrane helix</keyword>
<accession>A0A9X2XV31</accession>
<feature type="transmembrane region" description="Helical" evidence="10">
    <location>
        <begin position="46"/>
        <end position="72"/>
    </location>
</feature>
<evidence type="ECO:0000256" key="4">
    <source>
        <dbReference type="ARBA" id="ARBA00022692"/>
    </source>
</evidence>
<evidence type="ECO:0000256" key="2">
    <source>
        <dbReference type="ARBA" id="ARBA00022448"/>
    </source>
</evidence>
<evidence type="ECO:0000256" key="9">
    <source>
        <dbReference type="ARBA" id="ARBA00023136"/>
    </source>
</evidence>
<feature type="domain" description="K+ potassium transporter C-terminal" evidence="12">
    <location>
        <begin position="478"/>
        <end position="634"/>
    </location>
</feature>
<evidence type="ECO:0000256" key="5">
    <source>
        <dbReference type="ARBA" id="ARBA00022847"/>
    </source>
</evidence>
<evidence type="ECO:0000256" key="7">
    <source>
        <dbReference type="ARBA" id="ARBA00022989"/>
    </source>
</evidence>
<feature type="transmembrane region" description="Helical" evidence="10">
    <location>
        <begin position="371"/>
        <end position="390"/>
    </location>
</feature>
<dbReference type="AlphaFoldDB" id="A0A9X2XV31"/>
<proteinExistence type="predicted"/>
<feature type="domain" description="K+ potassium transporter integral membrane" evidence="11">
    <location>
        <begin position="14"/>
        <end position="454"/>
    </location>
</feature>
<feature type="transmembrane region" description="Helical" evidence="10">
    <location>
        <begin position="337"/>
        <end position="359"/>
    </location>
</feature>
<feature type="transmembrane region" description="Helical" evidence="10">
    <location>
        <begin position="164"/>
        <end position="183"/>
    </location>
</feature>
<protein>
    <submittedName>
        <fullName evidence="13">KUP/HAK/KT family potassium transporter</fullName>
    </submittedName>
</protein>
<keyword evidence="4 10" id="KW-0812">Transmembrane</keyword>
<evidence type="ECO:0000259" key="11">
    <source>
        <dbReference type="Pfam" id="PF02705"/>
    </source>
</evidence>
<feature type="transmembrane region" description="Helical" evidence="10">
    <location>
        <begin position="287"/>
        <end position="316"/>
    </location>
</feature>
<sequence>MSTSQNKVTLAGLLIALGIIYGDIGTSPLYVLNAIMNGKSISEELVIGSLSLIIWTLTLQTTLKYVVLTLQADNRGEGGIFSLYALVRRRKRWLVIPAMIGGAALLADGMITPPISVTSAIEGLKQVPALSHITQQTIIYIVIGILSAMFFLQQFGTAFIGRSFGPIMSIWFLMLATLGIVHISDDLHVFKALNPYYGINLLITYPKGFYILGGVFLCTTGAEALYSDLGHCGKWNIRYSWIFVKSCLIMNYLGQGAWLLSNYMGQRISPELIEKGFNPFYGVMPEWFLYFGIAIATAAAIIASQALISGSFTLISEAMRLNLWPKFKIVYPTEARGQLFIPAINMLLFAGCVGITLYFKKASNMEAAYGLAITLCMIATSMLFANYLVLHRAKAGLIYLYLVVYLTIEFSFLSANMEKFHHGGYVTLFVGGALFLVMFDWFKARKIKNRYVEFVRLEHYIPKIQELSNDRSVPKYATHLVYLTSADNPKEIEHKIIYSILNKKPKRADIYWFVHVDTLDDPYTSEYAVEHIIPNDIIRIEFKLGFRVQPRINLMFRKVVEDLVANREVNITSRYESLERSNIVGDFSFIVMEKFLSQDNDLPILERMVMKFYFWLKEVSLSEERGFGLDVSTVTVEKFPLIVAPVTDLRLKRLK</sequence>
<feature type="transmembrane region" description="Helical" evidence="10">
    <location>
        <begin position="423"/>
        <end position="442"/>
    </location>
</feature>
<feature type="transmembrane region" description="Helical" evidence="10">
    <location>
        <begin position="133"/>
        <end position="152"/>
    </location>
</feature>
<keyword evidence="8" id="KW-0406">Ion transport</keyword>
<dbReference type="Pfam" id="PF22776">
    <property type="entry name" value="K_trans_C"/>
    <property type="match status" value="1"/>
</dbReference>
<dbReference type="GO" id="GO:0015079">
    <property type="term" value="F:potassium ion transmembrane transporter activity"/>
    <property type="evidence" value="ECO:0007669"/>
    <property type="project" value="InterPro"/>
</dbReference>
<keyword evidence="5" id="KW-0769">Symport</keyword>
<dbReference type="PANTHER" id="PTHR30540:SF83">
    <property type="entry name" value="K+ POTASSIUM TRANSPORTER"/>
    <property type="match status" value="1"/>
</dbReference>
<reference evidence="13" key="2">
    <citation type="submission" date="2023-04" db="EMBL/GenBank/DDBJ databases">
        <title>Paracnuella aquatica gen. nov., sp. nov., a member of the family Chitinophagaceae isolated from a hot spring.</title>
        <authorList>
            <person name="Wang C."/>
        </authorList>
    </citation>
    <scope>NUCLEOTIDE SEQUENCE</scope>
    <source>
        <strain evidence="13">LB-8</strain>
    </source>
</reference>
<dbReference type="EMBL" id="JAOTIF010000003">
    <property type="protein sequence ID" value="MCU7548927.1"/>
    <property type="molecule type" value="Genomic_DNA"/>
</dbReference>
<comment type="subcellular location">
    <subcellularLocation>
        <location evidence="1">Membrane</location>
        <topology evidence="1">Multi-pass membrane protein</topology>
    </subcellularLocation>
</comment>
<evidence type="ECO:0000256" key="8">
    <source>
        <dbReference type="ARBA" id="ARBA00023065"/>
    </source>
</evidence>
<keyword evidence="2" id="KW-0813">Transport</keyword>
<dbReference type="PANTHER" id="PTHR30540">
    <property type="entry name" value="OSMOTIC STRESS POTASSIUM TRANSPORTER"/>
    <property type="match status" value="1"/>
</dbReference>
<feature type="transmembrane region" description="Helical" evidence="10">
    <location>
        <begin position="239"/>
        <end position="260"/>
    </location>
</feature>
<keyword evidence="9 10" id="KW-0472">Membrane</keyword>
<dbReference type="InterPro" id="IPR053952">
    <property type="entry name" value="K_trans_C"/>
</dbReference>
<feature type="transmembrane region" description="Helical" evidence="10">
    <location>
        <begin position="397"/>
        <end position="417"/>
    </location>
</feature>
<evidence type="ECO:0000313" key="13">
    <source>
        <dbReference type="EMBL" id="MCU7548927.1"/>
    </source>
</evidence>
<dbReference type="Pfam" id="PF02705">
    <property type="entry name" value="K_trans"/>
    <property type="match status" value="1"/>
</dbReference>
<organism evidence="13 14">
    <name type="scientific">Paraflavisolibacter caeni</name>
    <dbReference type="NCBI Taxonomy" id="2982496"/>
    <lineage>
        <taxon>Bacteria</taxon>
        <taxon>Pseudomonadati</taxon>
        <taxon>Bacteroidota</taxon>
        <taxon>Chitinophagia</taxon>
        <taxon>Chitinophagales</taxon>
        <taxon>Chitinophagaceae</taxon>
        <taxon>Paraflavisolibacter</taxon>
    </lineage>
</organism>
<gene>
    <name evidence="13" type="ORF">OCK74_07355</name>
</gene>
<keyword evidence="6" id="KW-0630">Potassium</keyword>
<dbReference type="InterPro" id="IPR053951">
    <property type="entry name" value="K_trans_N"/>
</dbReference>
<evidence type="ECO:0000259" key="12">
    <source>
        <dbReference type="Pfam" id="PF22776"/>
    </source>
</evidence>
<keyword evidence="14" id="KW-1185">Reference proteome</keyword>
<dbReference type="Proteomes" id="UP001155483">
    <property type="component" value="Unassembled WGS sequence"/>
</dbReference>
<evidence type="ECO:0000256" key="6">
    <source>
        <dbReference type="ARBA" id="ARBA00022958"/>
    </source>
</evidence>
<dbReference type="InterPro" id="IPR003855">
    <property type="entry name" value="K+_transporter"/>
</dbReference>
<keyword evidence="3" id="KW-0633">Potassium transport</keyword>
<dbReference type="GO" id="GO:0016020">
    <property type="term" value="C:membrane"/>
    <property type="evidence" value="ECO:0007669"/>
    <property type="project" value="UniProtKB-SubCell"/>
</dbReference>
<dbReference type="RefSeq" id="WP_279296372.1">
    <property type="nucleotide sequence ID" value="NZ_JAOTIF010000003.1"/>
</dbReference>
<feature type="transmembrane region" description="Helical" evidence="10">
    <location>
        <begin position="93"/>
        <end position="113"/>
    </location>
</feature>
<evidence type="ECO:0000256" key="1">
    <source>
        <dbReference type="ARBA" id="ARBA00004141"/>
    </source>
</evidence>
<name>A0A9X2XV31_9BACT</name>
<comment type="caution">
    <text evidence="13">The sequence shown here is derived from an EMBL/GenBank/DDBJ whole genome shotgun (WGS) entry which is preliminary data.</text>
</comment>
<dbReference type="GO" id="GO:0015293">
    <property type="term" value="F:symporter activity"/>
    <property type="evidence" value="ECO:0007669"/>
    <property type="project" value="UniProtKB-KW"/>
</dbReference>
<evidence type="ECO:0000313" key="14">
    <source>
        <dbReference type="Proteomes" id="UP001155483"/>
    </source>
</evidence>